<dbReference type="EMBL" id="CP014859">
    <property type="protein sequence ID" value="AOS61740.1"/>
    <property type="molecule type" value="Genomic_DNA"/>
</dbReference>
<gene>
    <name evidence="2" type="ORF">TL08_04550</name>
</gene>
<dbReference type="Proteomes" id="UP000095210">
    <property type="component" value="Chromosome"/>
</dbReference>
<evidence type="ECO:0000313" key="3">
    <source>
        <dbReference type="Proteomes" id="UP000095210"/>
    </source>
</evidence>
<keyword evidence="3" id="KW-1185">Reference proteome</keyword>
<evidence type="ECO:0000256" key="1">
    <source>
        <dbReference type="SAM" id="MobiDB-lite"/>
    </source>
</evidence>
<feature type="region of interest" description="Disordered" evidence="1">
    <location>
        <begin position="1"/>
        <end position="25"/>
    </location>
</feature>
<feature type="compositionally biased region" description="Basic and acidic residues" evidence="1">
    <location>
        <begin position="7"/>
        <end position="23"/>
    </location>
</feature>
<dbReference type="KEGG" id="ahm:TL08_04550"/>
<name>A0AAC9MWV8_9PSEU</name>
<protein>
    <submittedName>
        <fullName evidence="2">Uncharacterized protein</fullName>
    </submittedName>
</protein>
<sequence>MDWLADLGDHIRETPRRGPEQDNNRIVVGGDAGSEQGTVDLAVDPDNILQVRAALLAEAERLSGVLAELRYGLRFEPMGSDPASIAFGQLATGRLLTNPDSYFHRCTQYVENLYVGAEALAETARRYGHTEDAIAASFVSLTVTAGGSNA</sequence>
<accession>A0AAC9MWV8</accession>
<proteinExistence type="predicted"/>
<evidence type="ECO:0000313" key="2">
    <source>
        <dbReference type="EMBL" id="AOS61740.1"/>
    </source>
</evidence>
<dbReference type="AlphaFoldDB" id="A0AAC9MWV8"/>
<organism evidence="2 3">
    <name type="scientific">Actinoalloteichus hymeniacidonis</name>
    <dbReference type="NCBI Taxonomy" id="340345"/>
    <lineage>
        <taxon>Bacteria</taxon>
        <taxon>Bacillati</taxon>
        <taxon>Actinomycetota</taxon>
        <taxon>Actinomycetes</taxon>
        <taxon>Pseudonocardiales</taxon>
        <taxon>Pseudonocardiaceae</taxon>
        <taxon>Actinoalloteichus</taxon>
    </lineage>
</organism>
<dbReference type="RefSeq" id="WP_069846813.1">
    <property type="nucleotide sequence ID" value="NZ_CP014859.1"/>
</dbReference>
<reference evidence="3" key="1">
    <citation type="submission" date="2016-03" db="EMBL/GenBank/DDBJ databases">
        <title>Complete genome sequence of the type strain Actinoalloteichus hymeniacidonis DSM 45092.</title>
        <authorList>
            <person name="Schaffert L."/>
            <person name="Albersmeier A."/>
            <person name="Winkler A."/>
            <person name="Kalinowski J."/>
            <person name="Zotchev S."/>
            <person name="Ruckert C."/>
        </authorList>
    </citation>
    <scope>NUCLEOTIDE SEQUENCE [LARGE SCALE GENOMIC DNA]</scope>
    <source>
        <strain evidence="3">HPA177(T) (DSM 45092(T))</strain>
    </source>
</reference>